<evidence type="ECO:0000256" key="2">
    <source>
        <dbReference type="SAM" id="Phobius"/>
    </source>
</evidence>
<dbReference type="EMBL" id="MU006221">
    <property type="protein sequence ID" value="KAF2829203.1"/>
    <property type="molecule type" value="Genomic_DNA"/>
</dbReference>
<proteinExistence type="inferred from homology"/>
<protein>
    <recommendedName>
        <fullName evidence="5">Caleosin-domain-containing protein</fullName>
    </recommendedName>
</protein>
<gene>
    <name evidence="3" type="ORF">CC86DRAFT_368258</name>
</gene>
<evidence type="ECO:0000256" key="1">
    <source>
        <dbReference type="ARBA" id="ARBA00006765"/>
    </source>
</evidence>
<keyword evidence="2" id="KW-0472">Membrane</keyword>
<dbReference type="PANTHER" id="PTHR31495:SF0">
    <property type="entry name" value="BINDING PROTEIN CALEOSIN, PUTATIVE (AFU_ORTHOLOGUE AFUA_5G13750)-RELATED"/>
    <property type="match status" value="1"/>
</dbReference>
<dbReference type="GO" id="GO:0004497">
    <property type="term" value="F:monooxygenase activity"/>
    <property type="evidence" value="ECO:0007669"/>
    <property type="project" value="TreeGrafter"/>
</dbReference>
<evidence type="ECO:0000313" key="4">
    <source>
        <dbReference type="Proteomes" id="UP000799424"/>
    </source>
</evidence>
<evidence type="ECO:0008006" key="5">
    <source>
        <dbReference type="Google" id="ProtNLM"/>
    </source>
</evidence>
<dbReference type="AlphaFoldDB" id="A0A6A7A7Q4"/>
<reference evidence="3" key="1">
    <citation type="journal article" date="2020" name="Stud. Mycol.">
        <title>101 Dothideomycetes genomes: a test case for predicting lifestyles and emergence of pathogens.</title>
        <authorList>
            <person name="Haridas S."/>
            <person name="Albert R."/>
            <person name="Binder M."/>
            <person name="Bloem J."/>
            <person name="Labutti K."/>
            <person name="Salamov A."/>
            <person name="Andreopoulos B."/>
            <person name="Baker S."/>
            <person name="Barry K."/>
            <person name="Bills G."/>
            <person name="Bluhm B."/>
            <person name="Cannon C."/>
            <person name="Castanera R."/>
            <person name="Culley D."/>
            <person name="Daum C."/>
            <person name="Ezra D."/>
            <person name="Gonzalez J."/>
            <person name="Henrissat B."/>
            <person name="Kuo A."/>
            <person name="Liang C."/>
            <person name="Lipzen A."/>
            <person name="Lutzoni F."/>
            <person name="Magnuson J."/>
            <person name="Mondo S."/>
            <person name="Nolan M."/>
            <person name="Ohm R."/>
            <person name="Pangilinan J."/>
            <person name="Park H.-J."/>
            <person name="Ramirez L."/>
            <person name="Alfaro M."/>
            <person name="Sun H."/>
            <person name="Tritt A."/>
            <person name="Yoshinaga Y."/>
            <person name="Zwiers L.-H."/>
            <person name="Turgeon B."/>
            <person name="Goodwin S."/>
            <person name="Spatafora J."/>
            <person name="Crous P."/>
            <person name="Grigoriev I."/>
        </authorList>
    </citation>
    <scope>NUCLEOTIDE SEQUENCE</scope>
    <source>
        <strain evidence="3">CBS 113818</strain>
    </source>
</reference>
<dbReference type="OrthoDB" id="640742at2759"/>
<dbReference type="Proteomes" id="UP000799424">
    <property type="component" value="Unassembled WGS sequence"/>
</dbReference>
<feature type="transmembrane region" description="Helical" evidence="2">
    <location>
        <begin position="48"/>
        <end position="67"/>
    </location>
</feature>
<dbReference type="InterPro" id="IPR007736">
    <property type="entry name" value="Caleosin-related"/>
</dbReference>
<organism evidence="3 4">
    <name type="scientific">Ophiobolus disseminans</name>
    <dbReference type="NCBI Taxonomy" id="1469910"/>
    <lineage>
        <taxon>Eukaryota</taxon>
        <taxon>Fungi</taxon>
        <taxon>Dikarya</taxon>
        <taxon>Ascomycota</taxon>
        <taxon>Pezizomycotina</taxon>
        <taxon>Dothideomycetes</taxon>
        <taxon>Pleosporomycetidae</taxon>
        <taxon>Pleosporales</taxon>
        <taxon>Pleosporineae</taxon>
        <taxon>Phaeosphaeriaceae</taxon>
        <taxon>Ophiobolus</taxon>
    </lineage>
</organism>
<keyword evidence="4" id="KW-1185">Reference proteome</keyword>
<keyword evidence="2" id="KW-1133">Transmembrane helix</keyword>
<comment type="similarity">
    <text evidence="1">Belongs to the caleosin family.</text>
</comment>
<name>A0A6A7A7Q4_9PLEO</name>
<accession>A0A6A7A7Q4</accession>
<dbReference type="Pfam" id="PF05042">
    <property type="entry name" value="Caleosin"/>
    <property type="match status" value="1"/>
</dbReference>
<keyword evidence="2" id="KW-0812">Transmembrane</keyword>
<dbReference type="GO" id="GO:0005509">
    <property type="term" value="F:calcium ion binding"/>
    <property type="evidence" value="ECO:0007669"/>
    <property type="project" value="TreeGrafter"/>
</dbReference>
<evidence type="ECO:0000313" key="3">
    <source>
        <dbReference type="EMBL" id="KAF2829203.1"/>
    </source>
</evidence>
<sequence>MTATYDLSGGIDMRRFDCIFNKYAEGKDYLMWRTLYNVWTGQCCANDWFGWFAGGLKWIALYILLWPRDGKLKKDDMLGVSDGTIFEKIARERAKTFG</sequence>
<dbReference type="PANTHER" id="PTHR31495">
    <property type="entry name" value="PEROXYGENASE 3-RELATED"/>
    <property type="match status" value="1"/>
</dbReference>